<dbReference type="CDD" id="cd01029">
    <property type="entry name" value="TOPRIM_primases"/>
    <property type="match status" value="1"/>
</dbReference>
<gene>
    <name evidence="2" type="ORF">NNJEOMEG_00163</name>
</gene>
<dbReference type="Gene3D" id="3.40.50.300">
    <property type="entry name" value="P-loop containing nucleotide triphosphate hydrolases"/>
    <property type="match status" value="1"/>
</dbReference>
<reference evidence="2 3" key="2">
    <citation type="submission" date="2020-05" db="EMBL/GenBank/DDBJ databases">
        <title>Draft genome sequence of Desulfovibrio sp. strainFSS-1.</title>
        <authorList>
            <person name="Shimoshige H."/>
            <person name="Kobayashi H."/>
            <person name="Maekawa T."/>
        </authorList>
    </citation>
    <scope>NUCLEOTIDE SEQUENCE [LARGE SCALE GENOMIC DNA]</scope>
    <source>
        <strain evidence="2 3">SIID29052-01</strain>
    </source>
</reference>
<evidence type="ECO:0000313" key="2">
    <source>
        <dbReference type="EMBL" id="GFK92339.1"/>
    </source>
</evidence>
<evidence type="ECO:0008006" key="4">
    <source>
        <dbReference type="Google" id="ProtNLM"/>
    </source>
</evidence>
<reference evidence="2 3" key="1">
    <citation type="submission" date="2020-04" db="EMBL/GenBank/DDBJ databases">
        <authorList>
            <consortium name="Desulfovibrio sp. FSS-1 genome sequencing consortium"/>
            <person name="Shimoshige H."/>
            <person name="Kobayashi H."/>
            <person name="Maekawa T."/>
        </authorList>
    </citation>
    <scope>NUCLEOTIDE SEQUENCE [LARGE SCALE GENOMIC DNA]</scope>
    <source>
        <strain evidence="2 3">SIID29052-01</strain>
    </source>
</reference>
<name>A0A6V8LQD4_9BACT</name>
<dbReference type="EMBL" id="BLTE01000001">
    <property type="protein sequence ID" value="GFK92339.1"/>
    <property type="molecule type" value="Genomic_DNA"/>
</dbReference>
<dbReference type="Proteomes" id="UP000494245">
    <property type="component" value="Unassembled WGS sequence"/>
</dbReference>
<proteinExistence type="predicted"/>
<feature type="region of interest" description="Disordered" evidence="1">
    <location>
        <begin position="542"/>
        <end position="566"/>
    </location>
</feature>
<dbReference type="SUPFAM" id="SSF57783">
    <property type="entry name" value="Zinc beta-ribbon"/>
    <property type="match status" value="1"/>
</dbReference>
<dbReference type="InterPro" id="IPR027417">
    <property type="entry name" value="P-loop_NTPase"/>
</dbReference>
<keyword evidence="3" id="KW-1185">Reference proteome</keyword>
<dbReference type="InterPro" id="IPR038724">
    <property type="entry name" value="RepA"/>
</dbReference>
<feature type="compositionally biased region" description="Basic and acidic residues" evidence="1">
    <location>
        <begin position="709"/>
        <end position="726"/>
    </location>
</feature>
<dbReference type="AlphaFoldDB" id="A0A6V8LQD4"/>
<feature type="region of interest" description="Disordered" evidence="1">
    <location>
        <begin position="681"/>
        <end position="726"/>
    </location>
</feature>
<dbReference type="Pfam" id="PF13481">
    <property type="entry name" value="AAA_25"/>
    <property type="match status" value="1"/>
</dbReference>
<comment type="caution">
    <text evidence="2">The sequence shown here is derived from an EMBL/GenBank/DDBJ whole genome shotgun (WGS) entry which is preliminary data.</text>
</comment>
<dbReference type="InterPro" id="IPR034154">
    <property type="entry name" value="TOPRIM_DnaG/twinkle"/>
</dbReference>
<protein>
    <recommendedName>
        <fullName evidence="4">AAA family ATPase</fullName>
    </recommendedName>
</protein>
<evidence type="ECO:0000256" key="1">
    <source>
        <dbReference type="SAM" id="MobiDB-lite"/>
    </source>
</evidence>
<dbReference type="RefSeq" id="WP_173080371.1">
    <property type="nucleotide sequence ID" value="NZ_BLTE01000001.1"/>
</dbReference>
<organism evidence="2 3">
    <name type="scientific">Fundidesulfovibrio magnetotacticus</name>
    <dbReference type="NCBI Taxonomy" id="2730080"/>
    <lineage>
        <taxon>Bacteria</taxon>
        <taxon>Pseudomonadati</taxon>
        <taxon>Thermodesulfobacteriota</taxon>
        <taxon>Desulfovibrionia</taxon>
        <taxon>Desulfovibrionales</taxon>
        <taxon>Desulfovibrionaceae</taxon>
        <taxon>Fundidesulfovibrio</taxon>
    </lineage>
</organism>
<sequence length="726" mass="77554">MTAPRIDFERVNAAALSCLPGLLCQWLPGGHINGPEFVAGSLQGESGRSLSVNLNTGIWRDFAGDLGGSDPVSLFAALHGLKMGEAARRLAGELGVDPGGNGACPRPQAQAKPKPADDWRPILPVPDDAPAPDFNHFRHGQPVAHWTYRDDQGRVLGYVCRFEPEQGRKEVVPFTFCQGPEGRRSWRFKSFADPRPLYALDRLAGAKPDAPVLLVEGEKTADAAARLLPGAVCMTWPGGSKAVGKADFTPLKGRRVAIWPDADKPGLDAAQAVAARLKEAGAGEVSVITPPDGVAEGWDLADAEAEGWPPERAKEHIRAGKAQAQGRAFRFLPLADLLSAPRPTKWLVRGHLEAGCLAALIGEPGSMKSFLAIDLGLCIASGTPWHGHAIPNPGPVFYLAGEGFHGLGKRVKAWITAHGADPAAVPFFVSSAPAQLLDAAHAREVADAVASLAEQHGPPRFVVVDTLNRNFGPGDENSSADMTAFVAALDTLKARFGCAVYVVHHSGLQDRGRGRGSSVLRAALDFEYILTAKDGVRVLSCSKSKDHEPPQPLAFEPEEVGTGWTDPEDLQEITSCVLRLTDMPEEDRRAELSGAKRVALDALREACEAAGGPVCSDDWKRAAYANEISSSENANARRQAFFKARKTLEAARLVQEVDGLWSPVESVTSVTNRYQVTPGTKGKALPTVTPLFRGGNMVTPPRTVTPRADGPEGKELENPFEEVSRG</sequence>
<evidence type="ECO:0000313" key="3">
    <source>
        <dbReference type="Proteomes" id="UP000494245"/>
    </source>
</evidence>
<dbReference type="CDD" id="cd01125">
    <property type="entry name" value="RepA_RSF1010_like"/>
    <property type="match status" value="1"/>
</dbReference>
<dbReference type="SUPFAM" id="SSF52540">
    <property type="entry name" value="P-loop containing nucleoside triphosphate hydrolases"/>
    <property type="match status" value="1"/>
</dbReference>
<accession>A0A6V8LQD4</accession>